<feature type="domain" description="Peptidase S8/S53" evidence="8">
    <location>
        <begin position="174"/>
        <end position="461"/>
    </location>
</feature>
<dbReference type="InterPro" id="IPR036852">
    <property type="entry name" value="Peptidase_S8/S53_dom_sf"/>
</dbReference>
<dbReference type="AlphaFoldDB" id="A0A1G2B980"/>
<protein>
    <recommendedName>
        <fullName evidence="8">Peptidase S8/S53 domain-containing protein</fullName>
    </recommendedName>
</protein>
<sequence length="991" mass="103499">MKFFRRHFLFLPALFVAVFFILTLLLLSPQFVGVTPAAASEQPVAAAAFVPGQVVVGLKEPSQGGISAADAESVKTFAVQQAGARSMEKVVPPGSPVGDNLYIVHLRPGVNETTAVQKLATHPLVQHAQREVVYHATATTPNDTDFSLQTHHNQNTDADIDSPEAWDIETGNGTVVLAVIDSGVDLDHQDLASRIWTNSDETDGDSDDDDGNGYADDRNGWDFVGDSNDLGAPDPDNDANPAPDGGDDAGVTHGTHVAGIAAARGNNSEGGAGVTWSSQIMPLRALNDQGSGTTTAIVEAINYATANGADVMNMSFGSSGDDESMSAAVADAVAAGVVMVAAVGNDTADLNVTPFYPACYSGVIGVAATDETDAQAWFSNYGSDCVDISAPGNNIYSTLYTDDPTYGFEDDYGYESGTSMASPVVAGAAALLLETDSNFTRTEIQDFLEGNADDVGLGTSMGAGRLNVYAALLEATGGVSAPSNLKAYTGSSKSHSIANGARTKETSPYFTWSAGSATTGVQGYYVYFGTNSNANPQTSGSFQTTRNFSTSGLSGNNKTYYLRIKTRANDDSVSAAVASFTYALDTKVGKPGTVTSTAEDDHVRIAWDADTIDAYADHFNVYRKNSSGTYVKIGETVPDDYVFFDDVNVRDGRKYYYKVTQVDDVGNQSSKTSAVAVKFSKLDRIIVGAGNGGGPQVRIFDETGDPLISFFAYGENFRGGVNVASCDLDGDGDTEVIAGAGVGGGPQVRTFDQEGNLVFTPGFFAYGENFRGGVYVSCGDLDGDGKSEIVTGTGVGGGPQIRVFDRFGTPKFTTGFFAYGENFRGGVIPAVGDLDGNGVDEIVTGTGPGGGPQVRVFSSTGQLLYTPGFFAYADTFRGGVQVATADIDGNGKYEIVTAPSVAGGPQVRYFDRFGNALEGGFFAYDAAFRGGVVLSGVDVDQDGIDEILTGVGSAGSPLVRVFSSDGGVIEQEFYAFAETFTGGVHVAHGYL</sequence>
<feature type="active site" description="Charge relay system" evidence="6">
    <location>
        <position position="253"/>
    </location>
</feature>
<dbReference type="InterPro" id="IPR015500">
    <property type="entry name" value="Peptidase_S8_subtilisin-rel"/>
</dbReference>
<dbReference type="InterPro" id="IPR028994">
    <property type="entry name" value="Integrin_alpha_N"/>
</dbReference>
<dbReference type="PROSITE" id="PS00137">
    <property type="entry name" value="SUBTILASE_HIS"/>
    <property type="match status" value="1"/>
</dbReference>
<evidence type="ECO:0000313" key="9">
    <source>
        <dbReference type="EMBL" id="OGY85256.1"/>
    </source>
</evidence>
<feature type="compositionally biased region" description="Low complexity" evidence="7">
    <location>
        <begin position="228"/>
        <end position="244"/>
    </location>
</feature>
<feature type="active site" description="Charge relay system" evidence="6">
    <location>
        <position position="181"/>
    </location>
</feature>
<dbReference type="STRING" id="1798542.A3F54_00105"/>
<evidence type="ECO:0000256" key="5">
    <source>
        <dbReference type="ARBA" id="ARBA00022825"/>
    </source>
</evidence>
<keyword evidence="4 6" id="KW-0378">Hydrolase</keyword>
<dbReference type="SUPFAM" id="SSF52743">
    <property type="entry name" value="Subtilisin-like"/>
    <property type="match status" value="1"/>
</dbReference>
<dbReference type="InterPro" id="IPR013783">
    <property type="entry name" value="Ig-like_fold"/>
</dbReference>
<dbReference type="Gene3D" id="2.60.40.10">
    <property type="entry name" value="Immunoglobulins"/>
    <property type="match status" value="2"/>
</dbReference>
<dbReference type="PROSITE" id="PS00138">
    <property type="entry name" value="SUBTILASE_SER"/>
    <property type="match status" value="1"/>
</dbReference>
<keyword evidence="2 6" id="KW-0645">Protease</keyword>
<evidence type="ECO:0000256" key="7">
    <source>
        <dbReference type="SAM" id="MobiDB-lite"/>
    </source>
</evidence>
<feature type="compositionally biased region" description="Polar residues" evidence="7">
    <location>
        <begin position="143"/>
        <end position="157"/>
    </location>
</feature>
<dbReference type="PANTHER" id="PTHR43806">
    <property type="entry name" value="PEPTIDASE S8"/>
    <property type="match status" value="1"/>
</dbReference>
<dbReference type="InterPro" id="IPR013517">
    <property type="entry name" value="FG-GAP"/>
</dbReference>
<organism evidence="9 10">
    <name type="scientific">Candidatus Kerfeldbacteria bacterium RIFCSPHIGHO2_12_FULL_48_17</name>
    <dbReference type="NCBI Taxonomy" id="1798542"/>
    <lineage>
        <taxon>Bacteria</taxon>
        <taxon>Candidatus Kerfeldiibacteriota</taxon>
    </lineage>
</organism>
<dbReference type="Gene3D" id="3.40.50.200">
    <property type="entry name" value="Peptidase S8/S53 domain"/>
    <property type="match status" value="1"/>
</dbReference>
<evidence type="ECO:0000256" key="6">
    <source>
        <dbReference type="PROSITE-ProRule" id="PRU01240"/>
    </source>
</evidence>
<name>A0A1G2B980_9BACT</name>
<feature type="region of interest" description="Disordered" evidence="7">
    <location>
        <begin position="197"/>
        <end position="253"/>
    </location>
</feature>
<dbReference type="Pfam" id="PF13517">
    <property type="entry name" value="FG-GAP_3"/>
    <property type="match status" value="1"/>
</dbReference>
<feature type="active site" description="Charge relay system" evidence="6">
    <location>
        <position position="419"/>
    </location>
</feature>
<keyword evidence="3" id="KW-0732">Signal</keyword>
<dbReference type="PANTHER" id="PTHR43806:SF11">
    <property type="entry name" value="CEREVISIN-RELATED"/>
    <property type="match status" value="1"/>
</dbReference>
<dbReference type="SUPFAM" id="SSF69318">
    <property type="entry name" value="Integrin alpha N-terminal domain"/>
    <property type="match status" value="2"/>
</dbReference>
<evidence type="ECO:0000256" key="3">
    <source>
        <dbReference type="ARBA" id="ARBA00022729"/>
    </source>
</evidence>
<feature type="region of interest" description="Disordered" evidence="7">
    <location>
        <begin position="143"/>
        <end position="162"/>
    </location>
</feature>
<reference evidence="9 10" key="1">
    <citation type="journal article" date="2016" name="Nat. Commun.">
        <title>Thousands of microbial genomes shed light on interconnected biogeochemical processes in an aquifer system.</title>
        <authorList>
            <person name="Anantharaman K."/>
            <person name="Brown C.T."/>
            <person name="Hug L.A."/>
            <person name="Sharon I."/>
            <person name="Castelle C.J."/>
            <person name="Probst A.J."/>
            <person name="Thomas B.C."/>
            <person name="Singh A."/>
            <person name="Wilkins M.J."/>
            <person name="Karaoz U."/>
            <person name="Brodie E.L."/>
            <person name="Williams K.H."/>
            <person name="Hubbard S.S."/>
            <person name="Banfield J.F."/>
        </authorList>
    </citation>
    <scope>NUCLEOTIDE SEQUENCE [LARGE SCALE GENOMIC DNA]</scope>
</reference>
<dbReference type="Proteomes" id="UP000176952">
    <property type="component" value="Unassembled WGS sequence"/>
</dbReference>
<evidence type="ECO:0000313" key="10">
    <source>
        <dbReference type="Proteomes" id="UP000176952"/>
    </source>
</evidence>
<comment type="similarity">
    <text evidence="1 6">Belongs to the peptidase S8 family.</text>
</comment>
<evidence type="ECO:0000256" key="4">
    <source>
        <dbReference type="ARBA" id="ARBA00022801"/>
    </source>
</evidence>
<feature type="compositionally biased region" description="Acidic residues" evidence="7">
    <location>
        <begin position="200"/>
        <end position="211"/>
    </location>
</feature>
<comment type="caution">
    <text evidence="9">The sequence shown here is derived from an EMBL/GenBank/DDBJ whole genome shotgun (WGS) entry which is preliminary data.</text>
</comment>
<dbReference type="GO" id="GO:0006508">
    <property type="term" value="P:proteolysis"/>
    <property type="evidence" value="ECO:0007669"/>
    <property type="project" value="UniProtKB-KW"/>
</dbReference>
<proteinExistence type="inferred from homology"/>
<dbReference type="InterPro" id="IPR000209">
    <property type="entry name" value="Peptidase_S8/S53_dom"/>
</dbReference>
<evidence type="ECO:0000259" key="8">
    <source>
        <dbReference type="Pfam" id="PF00082"/>
    </source>
</evidence>
<dbReference type="PRINTS" id="PR00723">
    <property type="entry name" value="SUBTILISIN"/>
</dbReference>
<evidence type="ECO:0000256" key="2">
    <source>
        <dbReference type="ARBA" id="ARBA00022670"/>
    </source>
</evidence>
<evidence type="ECO:0000256" key="1">
    <source>
        <dbReference type="ARBA" id="ARBA00011073"/>
    </source>
</evidence>
<dbReference type="InterPro" id="IPR022398">
    <property type="entry name" value="Peptidase_S8_His-AS"/>
</dbReference>
<dbReference type="GO" id="GO:0004252">
    <property type="term" value="F:serine-type endopeptidase activity"/>
    <property type="evidence" value="ECO:0007669"/>
    <property type="project" value="UniProtKB-UniRule"/>
</dbReference>
<dbReference type="InterPro" id="IPR050131">
    <property type="entry name" value="Peptidase_S8_subtilisin-like"/>
</dbReference>
<dbReference type="EMBL" id="MHKD01000003">
    <property type="protein sequence ID" value="OGY85256.1"/>
    <property type="molecule type" value="Genomic_DNA"/>
</dbReference>
<gene>
    <name evidence="9" type="ORF">A3F54_00105</name>
</gene>
<dbReference type="InterPro" id="IPR023828">
    <property type="entry name" value="Peptidase_S8_Ser-AS"/>
</dbReference>
<dbReference type="PROSITE" id="PS51892">
    <property type="entry name" value="SUBTILASE"/>
    <property type="match status" value="1"/>
</dbReference>
<accession>A0A1G2B980</accession>
<keyword evidence="5 6" id="KW-0720">Serine protease</keyword>
<dbReference type="Pfam" id="PF00082">
    <property type="entry name" value="Peptidase_S8"/>
    <property type="match status" value="1"/>
</dbReference>